<feature type="transmembrane region" description="Helical" evidence="17">
    <location>
        <begin position="70"/>
        <end position="88"/>
    </location>
</feature>
<feature type="compositionally biased region" description="Basic and acidic residues" evidence="16">
    <location>
        <begin position="7"/>
        <end position="25"/>
    </location>
</feature>
<feature type="transmembrane region" description="Helical" evidence="17">
    <location>
        <begin position="245"/>
        <end position="269"/>
    </location>
</feature>
<comment type="similarity">
    <text evidence="4">Belongs to the HRD1 family.</text>
</comment>
<evidence type="ECO:0000256" key="3">
    <source>
        <dbReference type="ARBA" id="ARBA00004906"/>
    </source>
</evidence>
<evidence type="ECO:0000256" key="13">
    <source>
        <dbReference type="ARBA" id="ARBA00022989"/>
    </source>
</evidence>
<feature type="transmembrane region" description="Helical" evidence="17">
    <location>
        <begin position="167"/>
        <end position="186"/>
    </location>
</feature>
<keyword evidence="7 17" id="KW-0812">Transmembrane</keyword>
<dbReference type="SUPFAM" id="SSF57850">
    <property type="entry name" value="RING/U-box"/>
    <property type="match status" value="1"/>
</dbReference>
<dbReference type="Pfam" id="PF13639">
    <property type="entry name" value="zf-RING_2"/>
    <property type="match status" value="1"/>
</dbReference>
<organism evidence="19">
    <name type="scientific">Nitzschia sp. IriIs04</name>
    <dbReference type="NCBI Taxonomy" id="1444690"/>
    <lineage>
        <taxon>Eukaryota</taxon>
        <taxon>Sar</taxon>
        <taxon>Stramenopiles</taxon>
        <taxon>Ochrophyta</taxon>
        <taxon>Bacillariophyta</taxon>
        <taxon>Bacillariophyceae</taxon>
        <taxon>Bacillariophycidae</taxon>
        <taxon>Bacillariales</taxon>
        <taxon>Bacillariaceae</taxon>
        <taxon>Nitzschia</taxon>
    </lineage>
</organism>
<keyword evidence="10" id="KW-0833">Ubl conjugation pathway</keyword>
<dbReference type="InterPro" id="IPR057992">
    <property type="entry name" value="TPR_SYVN1_N"/>
</dbReference>
<proteinExistence type="evidence at transcript level"/>
<evidence type="ECO:0000256" key="12">
    <source>
        <dbReference type="ARBA" id="ARBA00022833"/>
    </source>
</evidence>
<evidence type="ECO:0000256" key="8">
    <source>
        <dbReference type="ARBA" id="ARBA00022723"/>
    </source>
</evidence>
<feature type="compositionally biased region" description="Polar residues" evidence="16">
    <location>
        <begin position="480"/>
        <end position="503"/>
    </location>
</feature>
<protein>
    <recommendedName>
        <fullName evidence="5">RING-type E3 ubiquitin transferase</fullName>
        <ecNumber evidence="5">2.3.2.27</ecNumber>
    </recommendedName>
</protein>
<keyword evidence="8" id="KW-0479">Metal-binding</keyword>
<evidence type="ECO:0000256" key="17">
    <source>
        <dbReference type="SAM" id="Phobius"/>
    </source>
</evidence>
<dbReference type="PANTHER" id="PTHR22763:SF184">
    <property type="entry name" value="E3 UBIQUITIN-PROTEIN LIGASE SYNOVIOLIN"/>
    <property type="match status" value="1"/>
</dbReference>
<dbReference type="Gene3D" id="3.30.40.10">
    <property type="entry name" value="Zinc/RING finger domain, C3HC4 (zinc finger)"/>
    <property type="match status" value="1"/>
</dbReference>
<comment type="catalytic activity">
    <reaction evidence="1">
        <text>S-ubiquitinyl-[E2 ubiquitin-conjugating enzyme]-L-cysteine + [acceptor protein]-L-lysine = [E2 ubiquitin-conjugating enzyme]-L-cysteine + N(6)-ubiquitinyl-[acceptor protein]-L-lysine.</text>
        <dbReference type="EC" id="2.3.2.27"/>
    </reaction>
</comment>
<evidence type="ECO:0000256" key="5">
    <source>
        <dbReference type="ARBA" id="ARBA00012483"/>
    </source>
</evidence>
<keyword evidence="13 17" id="KW-1133">Transmembrane helix</keyword>
<dbReference type="GO" id="GO:0036503">
    <property type="term" value="P:ERAD pathway"/>
    <property type="evidence" value="ECO:0007669"/>
    <property type="project" value="TreeGrafter"/>
</dbReference>
<evidence type="ECO:0000259" key="18">
    <source>
        <dbReference type="PROSITE" id="PS50089"/>
    </source>
</evidence>
<keyword evidence="11" id="KW-0256">Endoplasmic reticulum</keyword>
<dbReference type="InterPro" id="IPR001841">
    <property type="entry name" value="Znf_RING"/>
</dbReference>
<feature type="domain" description="RING-type" evidence="18">
    <location>
        <begin position="382"/>
        <end position="423"/>
    </location>
</feature>
<sequence length="622" mass="71145">MEEPETDEARRRAQQEMEEFLRAQEEAEEDPALPVQDPQFDDVHQDPVNDMDLDHDQEIPYTEPKKPFRLSYTATSFIAAFGMLYYAMRTRQQWYLAIVYLRSNKLAYAVFANVFVAGLYSLFGFLTNVFLHGGLRLHEAETLMDLFRWNVTETCLALAIFRDEINVATGIRFLILVLAKSLHWVFEMREAHLRMSQDAILVVNGWPQLCGAHTKLFLGLVLLQWLDVLAVMQCTRDILQMGPGVAVLFCFEAAILLVTVLSSILLWLLHVLDDLFHYFHEVSDPGSFMHRWIHSWRGYKATLVFAVELQAQAAKFVFYLAFFAIVFTFKTLPINLLREVYMSFQALKQRLLAFGKYRRLMASMNQFENPTQEELDEAGTTCIICRDDMTVDTTRRLPGCGHLFHQTCLRDWLVQQQTCPTCQRDISSTQARTHHRHDHEEHAEDNHPAPEQNENNAQEESPVPESEETSKAPPMDNATIRETTGSASLSTDYDSTADSNTSFLKPAPQYPSYADRTMDDRKPAARALETKRVRILDPEENDQAAVPPAFPAFYRVVADEGAAVYNNGQAMSFVIRIVPFGVVILAQDMAWREVDGEGRMMVRMPDGWVCDDALERIVAVPF</sequence>
<evidence type="ECO:0000256" key="15">
    <source>
        <dbReference type="PROSITE-ProRule" id="PRU00175"/>
    </source>
</evidence>
<dbReference type="AlphaFoldDB" id="A0A0P0YVL4"/>
<dbReference type="InterPro" id="IPR050731">
    <property type="entry name" value="HRD1_E3_ubiq-ligases"/>
</dbReference>
<feature type="transmembrane region" description="Helical" evidence="17">
    <location>
        <begin position="108"/>
        <end position="131"/>
    </location>
</feature>
<dbReference type="CDD" id="cd16479">
    <property type="entry name" value="RING-H2_synoviolin"/>
    <property type="match status" value="1"/>
</dbReference>
<keyword evidence="9 15" id="KW-0863">Zinc-finger</keyword>
<dbReference type="GO" id="GO:0005789">
    <property type="term" value="C:endoplasmic reticulum membrane"/>
    <property type="evidence" value="ECO:0007669"/>
    <property type="project" value="UniProtKB-SubCell"/>
</dbReference>
<comment type="pathway">
    <text evidence="3">Protein modification; protein ubiquitination.</text>
</comment>
<dbReference type="InterPro" id="IPR058051">
    <property type="entry name" value="Znf_RING_synoviolin"/>
</dbReference>
<dbReference type="PANTHER" id="PTHR22763">
    <property type="entry name" value="RING ZINC FINGER PROTEIN"/>
    <property type="match status" value="1"/>
</dbReference>
<dbReference type="GO" id="GO:0008270">
    <property type="term" value="F:zinc ion binding"/>
    <property type="evidence" value="ECO:0007669"/>
    <property type="project" value="UniProtKB-KW"/>
</dbReference>
<evidence type="ECO:0000256" key="10">
    <source>
        <dbReference type="ARBA" id="ARBA00022786"/>
    </source>
</evidence>
<reference evidence="19" key="1">
    <citation type="submission" date="2015-04" db="EMBL/GenBank/DDBJ databases">
        <title>Plastid of Nitzschia.</title>
        <authorList>
            <person name="Kamikawa R."/>
        </authorList>
    </citation>
    <scope>NUCLEOTIDE SEQUENCE</scope>
</reference>
<feature type="region of interest" description="Disordered" evidence="16">
    <location>
        <begin position="1"/>
        <end position="41"/>
    </location>
</feature>
<keyword evidence="14 17" id="KW-0472">Membrane</keyword>
<evidence type="ECO:0000256" key="9">
    <source>
        <dbReference type="ARBA" id="ARBA00022771"/>
    </source>
</evidence>
<dbReference type="Pfam" id="PF25563">
    <property type="entry name" value="TPR_SYVN1_N"/>
    <property type="match status" value="1"/>
</dbReference>
<dbReference type="GO" id="GO:0061630">
    <property type="term" value="F:ubiquitin protein ligase activity"/>
    <property type="evidence" value="ECO:0007669"/>
    <property type="project" value="UniProtKB-EC"/>
</dbReference>
<evidence type="ECO:0000256" key="4">
    <source>
        <dbReference type="ARBA" id="ARBA00010089"/>
    </source>
</evidence>
<feature type="transmembrane region" description="Helical" evidence="17">
    <location>
        <begin position="316"/>
        <end position="337"/>
    </location>
</feature>
<keyword evidence="6" id="KW-0808">Transferase</keyword>
<name>A0A0P0YVL4_9STRA</name>
<evidence type="ECO:0000256" key="16">
    <source>
        <dbReference type="SAM" id="MobiDB-lite"/>
    </source>
</evidence>
<comment type="subcellular location">
    <subcellularLocation>
        <location evidence="2">Endoplasmic reticulum membrane</location>
        <topology evidence="2">Multi-pass membrane protein</topology>
    </subcellularLocation>
</comment>
<gene>
    <name evidence="19" type="primary">hDer3</name>
</gene>
<keyword evidence="12" id="KW-0862">Zinc</keyword>
<evidence type="ECO:0000256" key="14">
    <source>
        <dbReference type="ARBA" id="ARBA00023136"/>
    </source>
</evidence>
<feature type="region of interest" description="Disordered" evidence="16">
    <location>
        <begin position="430"/>
        <end position="520"/>
    </location>
</feature>
<feature type="compositionally biased region" description="Basic and acidic residues" evidence="16">
    <location>
        <begin position="438"/>
        <end position="448"/>
    </location>
</feature>
<dbReference type="EC" id="2.3.2.27" evidence="5"/>
<evidence type="ECO:0000256" key="6">
    <source>
        <dbReference type="ARBA" id="ARBA00022679"/>
    </source>
</evidence>
<accession>A0A0P0YVL4</accession>
<evidence type="ECO:0000313" key="19">
    <source>
        <dbReference type="EMBL" id="BAT25232.1"/>
    </source>
</evidence>
<dbReference type="InterPro" id="IPR013083">
    <property type="entry name" value="Znf_RING/FYVE/PHD"/>
</dbReference>
<evidence type="ECO:0000256" key="1">
    <source>
        <dbReference type="ARBA" id="ARBA00000900"/>
    </source>
</evidence>
<evidence type="ECO:0000256" key="2">
    <source>
        <dbReference type="ARBA" id="ARBA00004477"/>
    </source>
</evidence>
<dbReference type="GO" id="GO:0043161">
    <property type="term" value="P:proteasome-mediated ubiquitin-dependent protein catabolic process"/>
    <property type="evidence" value="ECO:0007669"/>
    <property type="project" value="TreeGrafter"/>
</dbReference>
<evidence type="ECO:0000256" key="11">
    <source>
        <dbReference type="ARBA" id="ARBA00022824"/>
    </source>
</evidence>
<feature type="compositionally biased region" description="Low complexity" evidence="16">
    <location>
        <begin position="449"/>
        <end position="464"/>
    </location>
</feature>
<evidence type="ECO:0000256" key="7">
    <source>
        <dbReference type="ARBA" id="ARBA00022692"/>
    </source>
</evidence>
<dbReference type="EMBL" id="LC052650">
    <property type="protein sequence ID" value="BAT25232.1"/>
    <property type="molecule type" value="mRNA"/>
</dbReference>
<dbReference type="SMART" id="SM00184">
    <property type="entry name" value="RING"/>
    <property type="match status" value="1"/>
</dbReference>
<dbReference type="PROSITE" id="PS50089">
    <property type="entry name" value="ZF_RING_2"/>
    <property type="match status" value="1"/>
</dbReference>